<dbReference type="PROSITE" id="PS00092">
    <property type="entry name" value="N6_MTASE"/>
    <property type="match status" value="1"/>
</dbReference>
<dbReference type="HOGENOM" id="CLU_005929_0_0_10"/>
<accession>G6B222</accession>
<dbReference type="GO" id="GO:0016787">
    <property type="term" value="F:hydrolase activity"/>
    <property type="evidence" value="ECO:0007669"/>
    <property type="project" value="InterPro"/>
</dbReference>
<dbReference type="PATRIC" id="fig|1002367.3.peg.2392"/>
<dbReference type="Pfam" id="PF07669">
    <property type="entry name" value="Eco57I"/>
    <property type="match status" value="1"/>
</dbReference>
<dbReference type="EMBL" id="AFZZ01000255">
    <property type="protein sequence ID" value="EHJ35555.1"/>
    <property type="molecule type" value="Genomic_DNA"/>
</dbReference>
<dbReference type="InterPro" id="IPR002052">
    <property type="entry name" value="DNA_methylase_N6_adenine_CS"/>
</dbReference>
<dbReference type="AlphaFoldDB" id="G6B222"/>
<dbReference type="PROSITE" id="PS51192">
    <property type="entry name" value="HELICASE_ATP_BIND_1"/>
    <property type="match status" value="1"/>
</dbReference>
<protein>
    <submittedName>
        <fullName evidence="3">Eco57I restriction endonuclease</fullName>
    </submittedName>
</protein>
<keyword evidence="3" id="KW-0540">Nuclease</keyword>
<dbReference type="GO" id="GO:0003677">
    <property type="term" value="F:DNA binding"/>
    <property type="evidence" value="ECO:0007669"/>
    <property type="project" value="InterPro"/>
</dbReference>
<keyword evidence="3" id="KW-0378">Hydrolase</keyword>
<evidence type="ECO:0000256" key="1">
    <source>
        <dbReference type="SAM" id="MobiDB-lite"/>
    </source>
</evidence>
<dbReference type="Gene3D" id="3.40.50.300">
    <property type="entry name" value="P-loop containing nucleotide triphosphate hydrolases"/>
    <property type="match status" value="1"/>
</dbReference>
<dbReference type="RefSeq" id="WP_007903274.1">
    <property type="nucleotide sequence ID" value="NZ_JH379474.1"/>
</dbReference>
<dbReference type="Gene3D" id="3.40.50.150">
    <property type="entry name" value="Vaccinia Virus protein VP39"/>
    <property type="match status" value="1"/>
</dbReference>
<proteinExistence type="predicted"/>
<dbReference type="InterPro" id="IPR027417">
    <property type="entry name" value="P-loop_NTPase"/>
</dbReference>
<dbReference type="GO" id="GO:0032259">
    <property type="term" value="P:methylation"/>
    <property type="evidence" value="ECO:0007669"/>
    <property type="project" value="InterPro"/>
</dbReference>
<gene>
    <name evidence="3" type="ORF">HMPREF0673_02953</name>
</gene>
<evidence type="ECO:0000259" key="2">
    <source>
        <dbReference type="PROSITE" id="PS51192"/>
    </source>
</evidence>
<dbReference type="SUPFAM" id="SSF53335">
    <property type="entry name" value="S-adenosyl-L-methionine-dependent methyltransferases"/>
    <property type="match status" value="1"/>
</dbReference>
<dbReference type="InterPro" id="IPR011639">
    <property type="entry name" value="MethylTrfase_TaqI-like_dom"/>
</dbReference>
<evidence type="ECO:0000313" key="4">
    <source>
        <dbReference type="Proteomes" id="UP000004407"/>
    </source>
</evidence>
<dbReference type="GO" id="GO:0006304">
    <property type="term" value="P:DNA modification"/>
    <property type="evidence" value="ECO:0007669"/>
    <property type="project" value="InterPro"/>
</dbReference>
<feature type="domain" description="Helicase ATP-binding" evidence="2">
    <location>
        <begin position="21"/>
        <end position="206"/>
    </location>
</feature>
<dbReference type="GeneID" id="78338315"/>
<dbReference type="eggNOG" id="COG1061">
    <property type="taxonomic scope" value="Bacteria"/>
</dbReference>
<name>G6B222_9BACT</name>
<dbReference type="InterPro" id="IPR029063">
    <property type="entry name" value="SAM-dependent_MTases_sf"/>
</dbReference>
<keyword evidence="3" id="KW-0255">Endonuclease</keyword>
<organism evidence="3 4">
    <name type="scientific">Leyella stercorea DSM 18206</name>
    <dbReference type="NCBI Taxonomy" id="1002367"/>
    <lineage>
        <taxon>Bacteria</taxon>
        <taxon>Pseudomonadati</taxon>
        <taxon>Bacteroidota</taxon>
        <taxon>Bacteroidia</taxon>
        <taxon>Bacteroidales</taxon>
        <taxon>Prevotellaceae</taxon>
        <taxon>Leyella</taxon>
    </lineage>
</organism>
<dbReference type="Pfam" id="PF04851">
    <property type="entry name" value="ResIII"/>
    <property type="match status" value="1"/>
</dbReference>
<dbReference type="Proteomes" id="UP000004407">
    <property type="component" value="Unassembled WGS sequence"/>
</dbReference>
<dbReference type="GO" id="GO:0004519">
    <property type="term" value="F:endonuclease activity"/>
    <property type="evidence" value="ECO:0007669"/>
    <property type="project" value="UniProtKB-KW"/>
</dbReference>
<feature type="region of interest" description="Disordered" evidence="1">
    <location>
        <begin position="525"/>
        <end position="566"/>
    </location>
</feature>
<dbReference type="GO" id="GO:0005524">
    <property type="term" value="F:ATP binding"/>
    <property type="evidence" value="ECO:0007669"/>
    <property type="project" value="InterPro"/>
</dbReference>
<reference evidence="3 4" key="1">
    <citation type="submission" date="2011-08" db="EMBL/GenBank/DDBJ databases">
        <authorList>
            <person name="Weinstock G."/>
            <person name="Sodergren E."/>
            <person name="Clifton S."/>
            <person name="Fulton L."/>
            <person name="Fulton B."/>
            <person name="Courtney L."/>
            <person name="Fronick C."/>
            <person name="Harrison M."/>
            <person name="Strong C."/>
            <person name="Farmer C."/>
            <person name="Delahaunty K."/>
            <person name="Markovic C."/>
            <person name="Hall O."/>
            <person name="Minx P."/>
            <person name="Tomlinson C."/>
            <person name="Mitreva M."/>
            <person name="Hou S."/>
            <person name="Chen J."/>
            <person name="Wollam A."/>
            <person name="Pepin K.H."/>
            <person name="Johnson M."/>
            <person name="Bhonagiri V."/>
            <person name="Zhang X."/>
            <person name="Suruliraj S."/>
            <person name="Warren W."/>
            <person name="Chinwalla A."/>
            <person name="Mardis E.R."/>
            <person name="Wilson R.K."/>
        </authorList>
    </citation>
    <scope>NUCLEOTIDE SEQUENCE [LARGE SCALE GENOMIC DNA]</scope>
    <source>
        <strain evidence="3 4">DSM 18206</strain>
    </source>
</reference>
<dbReference type="GO" id="GO:0009007">
    <property type="term" value="F:site-specific DNA-methyltransferase (adenine-specific) activity"/>
    <property type="evidence" value="ECO:0007669"/>
    <property type="project" value="UniProtKB-EC"/>
</dbReference>
<dbReference type="SUPFAM" id="SSF52540">
    <property type="entry name" value="P-loop containing nucleoside triphosphate hydrolases"/>
    <property type="match status" value="1"/>
</dbReference>
<sequence>MISTENIVFRTEQEEAINFTVTTLKRSRKVLWNAKMRFGKTLCAIEAAHRLGYRRTLVLTHRPAVRQEWFDSIEKLQLEGWLYGSKTTSAMPEEERKRRGASFAELEDIAKDPATHYVYFASMQDLRSSKRVNQQKGIVKNDDVFSAKWDFLIVDEAHEGITTRLGNDVIAELQKRRSLRTLYLSGTPYSIRQTFDTTDVYNWDYCMEQRAKEQWDISNSGAANPYANMARMNIVTYNLRNTFAPYFLTDNEGFNFSEFFRVDEAQTCFVHEADVRKFVNLLATAPLYPFADEAMGQSLCHTLWYVPGVNAAHCLAQILAEPTADNPFRNYKVVNVAGDSVSSQTSPLEEVRTAISTNERTITLSCGRLTTGVSVPEWTAVFMLAGSADTGCAHYFQTIFRCQSPYREGIKAECYTFDFSPTRTLTAIDQYISNNLASTEHEARVQKLTEFLHYCPTIVIDGGKRNRMDTDTFIRHINTSYSTSLIRNGFHGDCLYTDLNNLGKNDLRLLDEVAEAMANAVLEERRQRNNDIQSAKKQTKKAKDKTAEDAAKQNDIPNTQARENAGITRLTPRQRAIAILSQISTRFPIMIYGTVDNIEGLTIDSFLRNIDAESWRHFMPRGITIQLFKRLKHLYREDIFVATAKAIVARLRHADTLPPDNRIAEIASILSDFSYPDRETILTPWNVVNRHLSDTLGGYCFFDDKFTKPLAQPRFVYNEGVTNRTLMNPNAQILDICSKTGLYSLYVAYSLYKVRSSQSQGLFDMLSDQESCSMWKEIVEHNIFAVCKTAMAASITRRTLVGFDSNVRPNILTIPDLNSQVIVYKAKLASTISDPQNYPNLSTNQQMKFDAIIGNPPYQMNIGEKKDNYGIPLYNQFVDIARQMRPQFITMITPSRWFTGGRGLDQFRQSMLGDTRIRAIFDYVDSKDCFPTVDISGGVSYFLWDAKHKTTCQFTNHFGGNANTLPRKLDEFNIFVRNNGALSLIHKVKAMSKTMLNAQISPQTPFGFVSTYRGTTQPDADPTAVMLKSSGEPSYVLRDDIKKNQQWVDLHKVIFSKATCEHAGTPDRNGQYRVLSALTILQPQCVCTQSYLVAGAYPTAQEAENLLTYLKTKFVRYLILQTITSQDLSPEKFMFVPLQDFTAASDINWSAAIEEIDSQLYEKYGVDEAERSLIENTIKEM</sequence>
<evidence type="ECO:0000313" key="3">
    <source>
        <dbReference type="EMBL" id="EHJ35555.1"/>
    </source>
</evidence>
<dbReference type="InterPro" id="IPR006935">
    <property type="entry name" value="Helicase/UvrB_N"/>
</dbReference>
<dbReference type="SMART" id="SM00487">
    <property type="entry name" value="DEXDc"/>
    <property type="match status" value="1"/>
</dbReference>
<comment type="caution">
    <text evidence="3">The sequence shown here is derived from an EMBL/GenBank/DDBJ whole genome shotgun (WGS) entry which is preliminary data.</text>
</comment>
<dbReference type="InterPro" id="IPR014001">
    <property type="entry name" value="Helicase_ATP-bd"/>
</dbReference>